<dbReference type="AlphaFoldDB" id="A0A239MUF2"/>
<sequence length="236" mass="26915">MITSLDVLDEEQSARTRQDVYALRSHWTPRGAEPASFFTLGSPSYLDLAENPDGGGYYAHARADRPVLWERFGWLYGRLAQMLEEHLKEPVHYPENLALPGFHVWLAPAVFTKPKAPIHFDMQYRAMEWPPGADLSRLISFTLPLRLPGAGGGLNVWEATYEEFREALDKGWIDGASDLQRFHPRQHVAYTVGRLVMHSGHILHQVAPCARVEPDDERLTLQGHGVWCSGRWSLYW</sequence>
<gene>
    <name evidence="1" type="ORF">SAMN05216276_104629</name>
</gene>
<name>A0A239MUF2_9ACTN</name>
<evidence type="ECO:0000313" key="1">
    <source>
        <dbReference type="EMBL" id="SNT46285.1"/>
    </source>
</evidence>
<keyword evidence="2" id="KW-1185">Reference proteome</keyword>
<dbReference type="EMBL" id="FZOD01000046">
    <property type="protein sequence ID" value="SNT46285.1"/>
    <property type="molecule type" value="Genomic_DNA"/>
</dbReference>
<evidence type="ECO:0000313" key="2">
    <source>
        <dbReference type="Proteomes" id="UP000198282"/>
    </source>
</evidence>
<dbReference type="RefSeq" id="WP_089211331.1">
    <property type="nucleotide sequence ID" value="NZ_FZOD01000046.1"/>
</dbReference>
<proteinExistence type="predicted"/>
<evidence type="ECO:0008006" key="3">
    <source>
        <dbReference type="Google" id="ProtNLM"/>
    </source>
</evidence>
<organism evidence="1 2">
    <name type="scientific">Streptosporangium subroseum</name>
    <dbReference type="NCBI Taxonomy" id="106412"/>
    <lineage>
        <taxon>Bacteria</taxon>
        <taxon>Bacillati</taxon>
        <taxon>Actinomycetota</taxon>
        <taxon>Actinomycetes</taxon>
        <taxon>Streptosporangiales</taxon>
        <taxon>Streptosporangiaceae</taxon>
        <taxon>Streptosporangium</taxon>
    </lineage>
</organism>
<reference evidence="1 2" key="1">
    <citation type="submission" date="2017-06" db="EMBL/GenBank/DDBJ databases">
        <authorList>
            <person name="Kim H.J."/>
            <person name="Triplett B.A."/>
        </authorList>
    </citation>
    <scope>NUCLEOTIDE SEQUENCE [LARGE SCALE GENOMIC DNA]</scope>
    <source>
        <strain evidence="1 2">CGMCC 4.2132</strain>
    </source>
</reference>
<accession>A0A239MUF2</accession>
<dbReference type="OrthoDB" id="7064990at2"/>
<protein>
    <recommendedName>
        <fullName evidence="3">Phytanoyl-CoA dioxygenase (PhyH)</fullName>
    </recommendedName>
</protein>
<dbReference type="Proteomes" id="UP000198282">
    <property type="component" value="Unassembled WGS sequence"/>
</dbReference>